<reference evidence="1 2" key="1">
    <citation type="submission" date="2020-08" db="EMBL/GenBank/DDBJ databases">
        <title>Genomic Encyclopedia of Type Strains, Phase IV (KMG-IV): sequencing the most valuable type-strain genomes for metagenomic binning, comparative biology and taxonomic classification.</title>
        <authorList>
            <person name="Goeker M."/>
        </authorList>
    </citation>
    <scope>NUCLEOTIDE SEQUENCE [LARGE SCALE GENOMIC DNA]</scope>
    <source>
        <strain evidence="1 2">DSM 17498</strain>
    </source>
</reference>
<sequence>MPDADQLSAAPADPARIDPAAEQQLAKSDGQQLLERLLTTHKRLSKIAGELDLLRYNVTGKVQSKDRVISGLQATPITVFFVALERMADEFNRVSDDIEASVKDIAAKF</sequence>
<organism evidence="1 2">
    <name type="scientific">Afipia massiliensis</name>
    <dbReference type="NCBI Taxonomy" id="211460"/>
    <lineage>
        <taxon>Bacteria</taxon>
        <taxon>Pseudomonadati</taxon>
        <taxon>Pseudomonadota</taxon>
        <taxon>Alphaproteobacteria</taxon>
        <taxon>Hyphomicrobiales</taxon>
        <taxon>Nitrobacteraceae</taxon>
        <taxon>Afipia</taxon>
    </lineage>
</organism>
<proteinExistence type="predicted"/>
<evidence type="ECO:0000313" key="1">
    <source>
        <dbReference type="EMBL" id="MBB5051144.1"/>
    </source>
</evidence>
<evidence type="ECO:0000313" key="2">
    <source>
        <dbReference type="Proteomes" id="UP000521227"/>
    </source>
</evidence>
<dbReference type="EMBL" id="JACHIJ010000002">
    <property type="protein sequence ID" value="MBB5051144.1"/>
    <property type="molecule type" value="Genomic_DNA"/>
</dbReference>
<name>A0A840MXK0_9BRAD</name>
<dbReference type="AlphaFoldDB" id="A0A840MXK0"/>
<comment type="caution">
    <text evidence="1">The sequence shown here is derived from an EMBL/GenBank/DDBJ whole genome shotgun (WGS) entry which is preliminary data.</text>
</comment>
<gene>
    <name evidence="1" type="ORF">HNQ36_001098</name>
</gene>
<dbReference type="Proteomes" id="UP000521227">
    <property type="component" value="Unassembled WGS sequence"/>
</dbReference>
<accession>A0A840MXK0</accession>
<dbReference type="RefSeq" id="WP_184082930.1">
    <property type="nucleotide sequence ID" value="NZ_JACHIJ010000002.1"/>
</dbReference>
<protein>
    <submittedName>
        <fullName evidence="1">Uncharacterized protein</fullName>
    </submittedName>
</protein>